<accession>A0A506UK21</accession>
<feature type="domain" description="PAS" evidence="2">
    <location>
        <begin position="203"/>
        <end position="239"/>
    </location>
</feature>
<dbReference type="SUPFAM" id="SSF55073">
    <property type="entry name" value="Nucleotide cyclase"/>
    <property type="match status" value="1"/>
</dbReference>
<evidence type="ECO:0000256" key="1">
    <source>
        <dbReference type="SAM" id="Phobius"/>
    </source>
</evidence>
<dbReference type="PROSITE" id="PS50883">
    <property type="entry name" value="EAL"/>
    <property type="match status" value="1"/>
</dbReference>
<feature type="transmembrane region" description="Helical" evidence="1">
    <location>
        <begin position="21"/>
        <end position="40"/>
    </location>
</feature>
<dbReference type="PANTHER" id="PTHR44757">
    <property type="entry name" value="DIGUANYLATE CYCLASE DGCP"/>
    <property type="match status" value="1"/>
</dbReference>
<dbReference type="Proteomes" id="UP000318801">
    <property type="component" value="Unassembled WGS sequence"/>
</dbReference>
<dbReference type="Pfam" id="PF13188">
    <property type="entry name" value="PAS_8"/>
    <property type="match status" value="1"/>
</dbReference>
<dbReference type="InterPro" id="IPR043128">
    <property type="entry name" value="Rev_trsase/Diguanyl_cyclase"/>
</dbReference>
<dbReference type="InterPro" id="IPR001633">
    <property type="entry name" value="EAL_dom"/>
</dbReference>
<dbReference type="CDD" id="cd01949">
    <property type="entry name" value="GGDEF"/>
    <property type="match status" value="1"/>
</dbReference>
<evidence type="ECO:0000259" key="4">
    <source>
        <dbReference type="PROSITE" id="PS50887"/>
    </source>
</evidence>
<dbReference type="Pfam" id="PF00990">
    <property type="entry name" value="GGDEF"/>
    <property type="match status" value="1"/>
</dbReference>
<dbReference type="InterPro" id="IPR000014">
    <property type="entry name" value="PAS"/>
</dbReference>
<feature type="domain" description="GGDEF" evidence="4">
    <location>
        <begin position="356"/>
        <end position="490"/>
    </location>
</feature>
<dbReference type="OrthoDB" id="9814202at2"/>
<proteinExistence type="predicted"/>
<dbReference type="PANTHER" id="PTHR44757:SF2">
    <property type="entry name" value="BIOFILM ARCHITECTURE MAINTENANCE PROTEIN MBAA"/>
    <property type="match status" value="1"/>
</dbReference>
<dbReference type="NCBIfam" id="TIGR00254">
    <property type="entry name" value="GGDEF"/>
    <property type="match status" value="1"/>
</dbReference>
<feature type="domain" description="EAL" evidence="3">
    <location>
        <begin position="499"/>
        <end position="750"/>
    </location>
</feature>
<dbReference type="Gene3D" id="3.20.20.450">
    <property type="entry name" value="EAL domain"/>
    <property type="match status" value="1"/>
</dbReference>
<keyword evidence="1" id="KW-0812">Transmembrane</keyword>
<dbReference type="EMBL" id="VHLG01000001">
    <property type="protein sequence ID" value="TPW33655.1"/>
    <property type="molecule type" value="Genomic_DNA"/>
</dbReference>
<evidence type="ECO:0000313" key="6">
    <source>
        <dbReference type="Proteomes" id="UP000318801"/>
    </source>
</evidence>
<dbReference type="Gene3D" id="3.30.70.270">
    <property type="match status" value="1"/>
</dbReference>
<evidence type="ECO:0000313" key="5">
    <source>
        <dbReference type="EMBL" id="TPW33655.1"/>
    </source>
</evidence>
<keyword evidence="6" id="KW-1185">Reference proteome</keyword>
<feature type="transmembrane region" description="Helical" evidence="1">
    <location>
        <begin position="46"/>
        <end position="68"/>
    </location>
</feature>
<keyword evidence="1" id="KW-1133">Transmembrane helix</keyword>
<dbReference type="SMART" id="SM00267">
    <property type="entry name" value="GGDEF"/>
    <property type="match status" value="1"/>
</dbReference>
<dbReference type="InterPro" id="IPR052155">
    <property type="entry name" value="Biofilm_reg_signaling"/>
</dbReference>
<sequence>MAVPRDNPELLKAQYSAFSRQLPMMYLILMSSTWAVVATHMAYAPFWLAVGVPVLFTIACAIRIYVWWTSRNMVPTAEAAFHALQRTNRLAPFIAIFFTTWALMLFPYGDEYDKSHLAFYMAITVITCIFCLMHLRSAAMTVTVIVNSAFAIFFLATGEPALIASAVTIILVSFGMIVVLTVNYRDFVSMVNAQTRARRREEEQRRLLRMIDDLPVAVMTVDLDGFRINYVNETSLELIRRIEHLLPIKAEALLGQSIDVFHRDPGHQRRILSDPANLPHSARITLGPEVLDLKVSAVTDDDGSYLGPMLRWAIVTKEVETEARIHQLAHTDMLTGLSNRFAFSEVLKESLAAENCHLALLYIDLDGFKYVNDTRGHHIGDILLEQVARRLSTVCEGKATAVGRLGGDEFAAVIQGECEVHADAFARQIIEALSEPFTLNSEVSIHIGASVGVALAPVHGRDLDTLLARADMALYAAKAAGKGRVQLFRPEMEALVQERVALEVRLRAVLDNREGLFVFYQPIVNIETGRVSAREALLRWHDDARGWIGPGEFVPIAEQSGLIEQLGSFVLETACREALNWPDQVPVAVNVSASQLGGEALVPSVVAALQASGLPVERLELEITETALLTAEAAGIDNLSRLKALGVKIALDDFGTGYSSLSHLQMFPFDKIKIDGSFVKNAVERHESAAVIRAIADLGKRLGARTVAEGVETRDQLDLVQREGCIEVQGYLFGRPLPAESDMAVVERLKA</sequence>
<organism evidence="5 6">
    <name type="scientific">Martelella alba</name>
    <dbReference type="NCBI Taxonomy" id="2590451"/>
    <lineage>
        <taxon>Bacteria</taxon>
        <taxon>Pseudomonadati</taxon>
        <taxon>Pseudomonadota</taxon>
        <taxon>Alphaproteobacteria</taxon>
        <taxon>Hyphomicrobiales</taxon>
        <taxon>Aurantimonadaceae</taxon>
        <taxon>Martelella</taxon>
    </lineage>
</organism>
<dbReference type="InterPro" id="IPR000160">
    <property type="entry name" value="GGDEF_dom"/>
</dbReference>
<gene>
    <name evidence="5" type="ORF">FJU08_02095</name>
</gene>
<dbReference type="Gene3D" id="3.30.450.20">
    <property type="entry name" value="PAS domain"/>
    <property type="match status" value="1"/>
</dbReference>
<dbReference type="PROSITE" id="PS50887">
    <property type="entry name" value="GGDEF"/>
    <property type="match status" value="1"/>
</dbReference>
<feature type="transmembrane region" description="Helical" evidence="1">
    <location>
        <begin position="162"/>
        <end position="182"/>
    </location>
</feature>
<dbReference type="Pfam" id="PF00563">
    <property type="entry name" value="EAL"/>
    <property type="match status" value="1"/>
</dbReference>
<dbReference type="AlphaFoldDB" id="A0A506UK21"/>
<reference evidence="5 6" key="1">
    <citation type="submission" date="2019-06" db="EMBL/GenBank/DDBJ databases">
        <authorList>
            <person name="Li M."/>
        </authorList>
    </citation>
    <scope>NUCLEOTIDE SEQUENCE [LARGE SCALE GENOMIC DNA]</scope>
    <source>
        <strain evidence="5 6">BGMRC2036</strain>
    </source>
</reference>
<dbReference type="InterPro" id="IPR029787">
    <property type="entry name" value="Nucleotide_cyclase"/>
</dbReference>
<keyword evidence="1" id="KW-0472">Membrane</keyword>
<evidence type="ECO:0000259" key="3">
    <source>
        <dbReference type="PROSITE" id="PS50883"/>
    </source>
</evidence>
<feature type="transmembrane region" description="Helical" evidence="1">
    <location>
        <begin position="115"/>
        <end position="133"/>
    </location>
</feature>
<dbReference type="InterPro" id="IPR035919">
    <property type="entry name" value="EAL_sf"/>
</dbReference>
<name>A0A506UK21_9HYPH</name>
<dbReference type="SUPFAM" id="SSF141868">
    <property type="entry name" value="EAL domain-like"/>
    <property type="match status" value="1"/>
</dbReference>
<evidence type="ECO:0000259" key="2">
    <source>
        <dbReference type="PROSITE" id="PS50112"/>
    </source>
</evidence>
<protein>
    <submittedName>
        <fullName evidence="5">EAL domain-containing protein</fullName>
    </submittedName>
</protein>
<dbReference type="PROSITE" id="PS50112">
    <property type="entry name" value="PAS"/>
    <property type="match status" value="1"/>
</dbReference>
<dbReference type="CDD" id="cd01948">
    <property type="entry name" value="EAL"/>
    <property type="match status" value="1"/>
</dbReference>
<feature type="transmembrane region" description="Helical" evidence="1">
    <location>
        <begin position="89"/>
        <end position="109"/>
    </location>
</feature>
<dbReference type="SMART" id="SM00052">
    <property type="entry name" value="EAL"/>
    <property type="match status" value="1"/>
</dbReference>
<comment type="caution">
    <text evidence="5">The sequence shown here is derived from an EMBL/GenBank/DDBJ whole genome shotgun (WGS) entry which is preliminary data.</text>
</comment>